<dbReference type="AlphaFoldDB" id="A0A939JZW6"/>
<protein>
    <recommendedName>
        <fullName evidence="9">Kynurenine 3-monooxygenase</fullName>
        <ecNumber evidence="9">1.14.13.9</ecNumber>
    </recommendedName>
    <alternativeName>
        <fullName evidence="9">Kynurenine 3-hydroxylase</fullName>
    </alternativeName>
</protein>
<comment type="pathway">
    <text evidence="9">Cofactor biosynthesis; NAD(+) biosynthesis; quinolinate from L-kynurenine: step 1/3.</text>
</comment>
<dbReference type="GO" id="GO:0070189">
    <property type="term" value="P:kynurenine metabolic process"/>
    <property type="evidence" value="ECO:0007669"/>
    <property type="project" value="TreeGrafter"/>
</dbReference>
<dbReference type="PANTHER" id="PTHR46028">
    <property type="entry name" value="KYNURENINE 3-MONOOXYGENASE"/>
    <property type="match status" value="1"/>
</dbReference>
<evidence type="ECO:0000313" key="12">
    <source>
        <dbReference type="Proteomes" id="UP000664795"/>
    </source>
</evidence>
<dbReference type="GO" id="GO:0004502">
    <property type="term" value="F:kynurenine 3-monooxygenase activity"/>
    <property type="evidence" value="ECO:0007669"/>
    <property type="project" value="UniProtKB-UniRule"/>
</dbReference>
<dbReference type="InterPro" id="IPR002938">
    <property type="entry name" value="FAD-bd"/>
</dbReference>
<accession>A0A939JZW6</accession>
<dbReference type="EC" id="1.14.13.9" evidence="9"/>
<proteinExistence type="inferred from homology"/>
<dbReference type="InterPro" id="IPR036188">
    <property type="entry name" value="FAD/NAD-bd_sf"/>
</dbReference>
<keyword evidence="7 9" id="KW-0503">Monooxygenase</keyword>
<dbReference type="GO" id="GO:0019363">
    <property type="term" value="P:pyridine nucleotide biosynthetic process"/>
    <property type="evidence" value="ECO:0007669"/>
    <property type="project" value="UniProtKB-KW"/>
</dbReference>
<dbReference type="PRINTS" id="PR00420">
    <property type="entry name" value="RNGMNOXGNASE"/>
</dbReference>
<evidence type="ECO:0000313" key="11">
    <source>
        <dbReference type="EMBL" id="MBO0933579.1"/>
    </source>
</evidence>
<dbReference type="SUPFAM" id="SSF51905">
    <property type="entry name" value="FAD/NAD(P)-binding domain"/>
    <property type="match status" value="1"/>
</dbReference>
<gene>
    <name evidence="9" type="primary">kmo</name>
    <name evidence="11" type="ORF">J2I48_21395</name>
</gene>
<keyword evidence="6 9" id="KW-0560">Oxidoreductase</keyword>
<evidence type="ECO:0000256" key="7">
    <source>
        <dbReference type="ARBA" id="ARBA00023033"/>
    </source>
</evidence>
<dbReference type="GO" id="GO:0071949">
    <property type="term" value="F:FAD binding"/>
    <property type="evidence" value="ECO:0007669"/>
    <property type="project" value="InterPro"/>
</dbReference>
<dbReference type="FunFam" id="3.50.50.60:FF:000185">
    <property type="entry name" value="Kynurenine 3-monooxygenase"/>
    <property type="match status" value="1"/>
</dbReference>
<evidence type="ECO:0000256" key="8">
    <source>
        <dbReference type="ARBA" id="ARBA00047818"/>
    </source>
</evidence>
<sequence>MTKQITVLGAGPVGSLLAIMLARRGHQVALYDKRPDPRGATVDHGRTINLAISERGWQALGRVGLAHLVRHEAMPMFGRMVHDSSGQTHVQPYGKEQQAIYSVSRNGLNNKLLCQAEAEPNVTLQFGQLCTQVDLKRPAIYFTDIHTQATSVVTPDLLIGADGALSAVRASLQRTGRFNYSQQFIDHGYKELTIPAGPDGKPVLAADALHVWPRGHFMFIALPNADGSFTGTLFFPFEGCPSFQSVQTREEVNAFFATTFPDAFALMPNLADEFLRSHASPLVTISCYPWSYQGKVLLIGDASHAILPFYGQGLNAGLEDCMVFDDTLNALGENWPAVFDSFQQARYPNAQAIADLALCNFIEMRDKVSDPRFVLQKKIEAHLHASYPTHWTPVYTMIAFSTAPYADALNVGTRQEKIMTEIMRLPNIESDWSTLDYGPILLAHAE</sequence>
<evidence type="ECO:0000256" key="1">
    <source>
        <dbReference type="ARBA" id="ARBA00001974"/>
    </source>
</evidence>
<evidence type="ECO:0000256" key="4">
    <source>
        <dbReference type="ARBA" id="ARBA00022827"/>
    </source>
</evidence>
<reference evidence="11 12" key="1">
    <citation type="submission" date="2021-03" db="EMBL/GenBank/DDBJ databases">
        <title>Fibrella sp. HMF5036 genome sequencing and assembly.</title>
        <authorList>
            <person name="Kang H."/>
            <person name="Kim H."/>
            <person name="Bae S."/>
            <person name="Joh K."/>
        </authorList>
    </citation>
    <scope>NUCLEOTIDE SEQUENCE [LARGE SCALE GENOMIC DNA]</scope>
    <source>
        <strain evidence="11 12">HMF5036</strain>
    </source>
</reference>
<organism evidence="11 12">
    <name type="scientific">Fibrella aquatilis</name>
    <dbReference type="NCBI Taxonomy" id="2817059"/>
    <lineage>
        <taxon>Bacteria</taxon>
        <taxon>Pseudomonadati</taxon>
        <taxon>Bacteroidota</taxon>
        <taxon>Cytophagia</taxon>
        <taxon>Cytophagales</taxon>
        <taxon>Spirosomataceae</taxon>
        <taxon>Fibrella</taxon>
    </lineage>
</organism>
<keyword evidence="12" id="KW-1185">Reference proteome</keyword>
<keyword evidence="4 9" id="KW-0274">FAD</keyword>
<keyword evidence="3 9" id="KW-0662">Pyridine nucleotide biosynthesis</keyword>
<name>A0A939JZW6_9BACT</name>
<dbReference type="PANTHER" id="PTHR46028:SF2">
    <property type="entry name" value="KYNURENINE 3-MONOOXYGENASE"/>
    <property type="match status" value="1"/>
</dbReference>
<comment type="function">
    <text evidence="9">Catalyzes the hydroxylation of L-kynurenine (L-Kyn) to form 3-hydroxy-L-kynurenine (L-3OHKyn). Required for synthesis of quinolinic acid.</text>
</comment>
<evidence type="ECO:0000259" key="10">
    <source>
        <dbReference type="Pfam" id="PF01494"/>
    </source>
</evidence>
<dbReference type="Pfam" id="PF01494">
    <property type="entry name" value="FAD_binding_3"/>
    <property type="match status" value="1"/>
</dbReference>
<dbReference type="Gene3D" id="3.50.50.60">
    <property type="entry name" value="FAD/NAD(P)-binding domain"/>
    <property type="match status" value="1"/>
</dbReference>
<comment type="caution">
    <text evidence="11">The sequence shown here is derived from an EMBL/GenBank/DDBJ whole genome shotgun (WGS) entry which is preliminary data.</text>
</comment>
<dbReference type="EMBL" id="JAFMYU010000021">
    <property type="protein sequence ID" value="MBO0933579.1"/>
    <property type="molecule type" value="Genomic_DNA"/>
</dbReference>
<dbReference type="GO" id="GO:0006569">
    <property type="term" value="P:L-tryptophan catabolic process"/>
    <property type="evidence" value="ECO:0007669"/>
    <property type="project" value="UniProtKB-UniRule"/>
</dbReference>
<keyword evidence="5 9" id="KW-0521">NADP</keyword>
<comment type="cofactor">
    <cofactor evidence="1 9">
        <name>FAD</name>
        <dbReference type="ChEBI" id="CHEBI:57692"/>
    </cofactor>
</comment>
<comment type="catalytic activity">
    <reaction evidence="8 9">
        <text>L-kynurenine + NADPH + O2 + H(+) = 3-hydroxy-L-kynurenine + NADP(+) + H2O</text>
        <dbReference type="Rhea" id="RHEA:20545"/>
        <dbReference type="ChEBI" id="CHEBI:15377"/>
        <dbReference type="ChEBI" id="CHEBI:15378"/>
        <dbReference type="ChEBI" id="CHEBI:15379"/>
        <dbReference type="ChEBI" id="CHEBI:57783"/>
        <dbReference type="ChEBI" id="CHEBI:57959"/>
        <dbReference type="ChEBI" id="CHEBI:58125"/>
        <dbReference type="ChEBI" id="CHEBI:58349"/>
        <dbReference type="EC" id="1.14.13.9"/>
    </reaction>
</comment>
<dbReference type="Proteomes" id="UP000664795">
    <property type="component" value="Unassembled WGS sequence"/>
</dbReference>
<evidence type="ECO:0000256" key="3">
    <source>
        <dbReference type="ARBA" id="ARBA00022642"/>
    </source>
</evidence>
<dbReference type="GO" id="GO:0043420">
    <property type="term" value="P:anthranilate metabolic process"/>
    <property type="evidence" value="ECO:0007669"/>
    <property type="project" value="UniProtKB-UniRule"/>
</dbReference>
<dbReference type="GO" id="GO:0019805">
    <property type="term" value="P:quinolinate biosynthetic process"/>
    <property type="evidence" value="ECO:0007669"/>
    <property type="project" value="UniProtKB-UniRule"/>
</dbReference>
<dbReference type="RefSeq" id="WP_207337545.1">
    <property type="nucleotide sequence ID" value="NZ_JAFMYU010000021.1"/>
</dbReference>
<dbReference type="InterPro" id="IPR027545">
    <property type="entry name" value="Kynurenine_monooxygenase"/>
</dbReference>
<comment type="similarity">
    <text evidence="9">Belongs to the aromatic-ring hydroxylase family. KMO subfamily.</text>
</comment>
<dbReference type="HAMAP" id="MF_01971">
    <property type="entry name" value="Kynurenine_monooxygenase"/>
    <property type="match status" value="1"/>
</dbReference>
<evidence type="ECO:0000256" key="9">
    <source>
        <dbReference type="HAMAP-Rule" id="MF_01971"/>
    </source>
</evidence>
<evidence type="ECO:0000256" key="2">
    <source>
        <dbReference type="ARBA" id="ARBA00022630"/>
    </source>
</evidence>
<evidence type="ECO:0000256" key="6">
    <source>
        <dbReference type="ARBA" id="ARBA00023002"/>
    </source>
</evidence>
<feature type="domain" description="FAD-binding" evidence="10">
    <location>
        <begin position="4"/>
        <end position="355"/>
    </location>
</feature>
<keyword evidence="2 9" id="KW-0285">Flavoprotein</keyword>
<evidence type="ECO:0000256" key="5">
    <source>
        <dbReference type="ARBA" id="ARBA00022857"/>
    </source>
</evidence>